<reference evidence="1" key="1">
    <citation type="submission" date="2022-01" db="EMBL/GenBank/DDBJ databases">
        <authorList>
            <person name="King R."/>
        </authorList>
    </citation>
    <scope>NUCLEOTIDE SEQUENCE</scope>
</reference>
<keyword evidence="2" id="KW-1185">Reference proteome</keyword>
<evidence type="ECO:0000313" key="2">
    <source>
        <dbReference type="Proteomes" id="UP001152798"/>
    </source>
</evidence>
<dbReference type="Proteomes" id="UP001152798">
    <property type="component" value="Chromosome 6"/>
</dbReference>
<organism evidence="1 2">
    <name type="scientific">Nezara viridula</name>
    <name type="common">Southern green stink bug</name>
    <name type="synonym">Cimex viridulus</name>
    <dbReference type="NCBI Taxonomy" id="85310"/>
    <lineage>
        <taxon>Eukaryota</taxon>
        <taxon>Metazoa</taxon>
        <taxon>Ecdysozoa</taxon>
        <taxon>Arthropoda</taxon>
        <taxon>Hexapoda</taxon>
        <taxon>Insecta</taxon>
        <taxon>Pterygota</taxon>
        <taxon>Neoptera</taxon>
        <taxon>Paraneoptera</taxon>
        <taxon>Hemiptera</taxon>
        <taxon>Heteroptera</taxon>
        <taxon>Panheteroptera</taxon>
        <taxon>Pentatomomorpha</taxon>
        <taxon>Pentatomoidea</taxon>
        <taxon>Pentatomidae</taxon>
        <taxon>Pentatominae</taxon>
        <taxon>Nezara</taxon>
    </lineage>
</organism>
<proteinExistence type="predicted"/>
<accession>A0A9P0HP60</accession>
<gene>
    <name evidence="1" type="ORF">NEZAVI_LOCUS13766</name>
</gene>
<name>A0A9P0HP60_NEZVI</name>
<protein>
    <submittedName>
        <fullName evidence="1">Uncharacterized protein</fullName>
    </submittedName>
</protein>
<dbReference type="AlphaFoldDB" id="A0A9P0HP60"/>
<sequence length="98" mass="10951">MAPQSSIFVKHRVKTAAKDYQDDILEPVIKPLNDTLFAGISLHRSLNLMKKRGLIGYHKAYGPQPHCPPTKAPLIDEYFPSHHPGHKKAGGEPLLFID</sequence>
<dbReference type="EMBL" id="OV725082">
    <property type="protein sequence ID" value="CAH1405588.1"/>
    <property type="molecule type" value="Genomic_DNA"/>
</dbReference>
<evidence type="ECO:0000313" key="1">
    <source>
        <dbReference type="EMBL" id="CAH1405588.1"/>
    </source>
</evidence>